<dbReference type="InterPro" id="IPR011013">
    <property type="entry name" value="Gal_mutarotase_sf_dom"/>
</dbReference>
<dbReference type="SUPFAM" id="SSF74650">
    <property type="entry name" value="Galactose mutarotase-like"/>
    <property type="match status" value="1"/>
</dbReference>
<proteinExistence type="inferred from homology"/>
<dbReference type="PANTHER" id="PTHR38481">
    <property type="entry name" value="HYALURONATE LYASE"/>
    <property type="match status" value="1"/>
</dbReference>
<evidence type="ECO:0008006" key="11">
    <source>
        <dbReference type="Google" id="ProtNLM"/>
    </source>
</evidence>
<dbReference type="Pfam" id="PF02884">
    <property type="entry name" value="Lyase_8_C"/>
    <property type="match status" value="1"/>
</dbReference>
<dbReference type="CDD" id="cd01083">
    <property type="entry name" value="GAG_Lyase"/>
    <property type="match status" value="1"/>
</dbReference>
<dbReference type="Pfam" id="PF08124">
    <property type="entry name" value="Lyase_8_N"/>
    <property type="match status" value="1"/>
</dbReference>
<comment type="similarity">
    <text evidence="1">Belongs to the polysaccharide lyase 8 family.</text>
</comment>
<dbReference type="Gene3D" id="2.70.98.10">
    <property type="match status" value="1"/>
</dbReference>
<dbReference type="InterPro" id="IPR038970">
    <property type="entry name" value="Lyase_8"/>
</dbReference>
<dbReference type="PANTHER" id="PTHR38481:SF1">
    <property type="entry name" value="HYALURONATE LYASE"/>
    <property type="match status" value="1"/>
</dbReference>
<evidence type="ECO:0000259" key="8">
    <source>
        <dbReference type="Pfam" id="PF08124"/>
    </source>
</evidence>
<dbReference type="SUPFAM" id="SSF48230">
    <property type="entry name" value="Chondroitin AC/alginate lyase"/>
    <property type="match status" value="1"/>
</dbReference>
<dbReference type="InterPro" id="IPR012970">
    <property type="entry name" value="Lyase_8_alpha_N"/>
</dbReference>
<evidence type="ECO:0000259" key="7">
    <source>
        <dbReference type="Pfam" id="PF02884"/>
    </source>
</evidence>
<dbReference type="InterPro" id="IPR008964">
    <property type="entry name" value="Invasin/intimin_cell_adhesion"/>
</dbReference>
<feature type="active site" evidence="4">
    <location>
        <position position="554"/>
    </location>
</feature>
<name>A0A7X0SDS5_9CLOT</name>
<evidence type="ECO:0000313" key="10">
    <source>
        <dbReference type="Proteomes" id="UP000585258"/>
    </source>
</evidence>
<sequence length="1121" mass="125680">MNRKKLEKIIITALVGVFITNATAVNVVAFEQPNNQSTKIENNIITKVQATENVLIDEKFNSIYTETDNSFKQFYENEIRTKGWQIRKWSGAIATATSIPYGRIVKDTNSNGGQYFEIECRNTVGFFQPDDYTAIKPDTEYSLSSKVKTSGITSKEPISIRVEIYDDAKKVIERKDLHKISEDKEWTDYTSTIKTTNQNAKYMKIIYVFGNVNVSSLGATGKFAVDTLLLINNETTQVEIDNVQFESNEVKVGVGQIYIPKGIVLPVAATEKYSLSSSDIEIANVKDEKVYAVKGGSVTIMATSESGKNVGSFNVNVKAINTEAYDKAIGNIFETLVPNSIIDKSDLQMIGIINTAVSHGDKYWKSLNRNLANDYLWADVASTTNSADVTTNYNRLYDMAVAYVMEGSRLKGNTDLLSDITYGLEWMKTNRYDGKKYYNNWWDFEVGAPQKLNSILMLIKDKLTYEQIIEYTNIIDSYVKDPTMHTQGKYPSIGANRADMCKVVIYSGLLSGNEQRIKLGVKELDILFKYVDDVIDETGSRTDGYYKDGSWIEHGSIPYAGSYGAVLVGGVGEIAHVLAGTEWSIPQEKMNIMYEVILDSFEPLIYKGSIMNMVSGRSISRDNEKDYGHGFGFMRRVLAFYTETATVEYKNRFKSMIKEWISSNNVRDIVGNSTNLQFTAQIKELMNDESIKARGELIGNYNFANMDRVVHRRPGYVFGLSMYSSRVSNYESLNGENLKGYHTADGMTYLYNGDIEQYAGDFWATVDSKRLPGTTVDTKDIFKDLKPNTSYGPGETAISTQDWVGGATLGDYGVAGMYLDNKRINPAKDLGMDLEAKKSYFMFDDEIVALGAGITSTKDNGVETIVENRVINKNLDKIYINGQNVTDNINEETKIEDAKWIYLEGNVENSSIGYYFPKGSSINVKKDTRTGAWKDINTTKTSTLKTDTYFTMWNNHGINPKNDTYEYVILPNMSKDEVKAYSSKSDIKVIINNENVQAVKENNKNIVAANFWNNEETVVKRLGLKVNGKASVIMKEIDGVIDISISDPTMKNTGSITVELEEELKEVISKDENVKIENINGKTLITVNVNDSTGQSFKAKFVKVIKSGENPDSEKSEKPKK</sequence>
<dbReference type="InterPro" id="IPR008929">
    <property type="entry name" value="Chondroitin_lyas"/>
</dbReference>
<protein>
    <recommendedName>
        <fullName evidence="11">Hyaluronate lyase</fullName>
    </recommendedName>
</protein>
<organism evidence="9 10">
    <name type="scientific">Clostridium gasigenes</name>
    <dbReference type="NCBI Taxonomy" id="94869"/>
    <lineage>
        <taxon>Bacteria</taxon>
        <taxon>Bacillati</taxon>
        <taxon>Bacillota</taxon>
        <taxon>Clostridia</taxon>
        <taxon>Eubacteriales</taxon>
        <taxon>Clostridiaceae</taxon>
        <taxon>Clostridium</taxon>
    </lineage>
</organism>
<dbReference type="InterPro" id="IPR014718">
    <property type="entry name" value="GH-type_carb-bd"/>
</dbReference>
<dbReference type="AlphaFoldDB" id="A0A7X0SDS5"/>
<dbReference type="InterPro" id="IPR003159">
    <property type="entry name" value="Lyase_8_central_dom"/>
</dbReference>
<dbReference type="RefSeq" id="WP_185164061.1">
    <property type="nucleotide sequence ID" value="NZ_JACKWY010000003.1"/>
</dbReference>
<dbReference type="GO" id="GO:0030246">
    <property type="term" value="F:carbohydrate binding"/>
    <property type="evidence" value="ECO:0007669"/>
    <property type="project" value="InterPro"/>
</dbReference>
<accession>A0A7X0SDS5</accession>
<dbReference type="SUPFAM" id="SSF49373">
    <property type="entry name" value="Invasin/intimin cell-adhesion fragments"/>
    <property type="match status" value="1"/>
</dbReference>
<dbReference type="GO" id="GO:0005975">
    <property type="term" value="P:carbohydrate metabolic process"/>
    <property type="evidence" value="ECO:0007669"/>
    <property type="project" value="InterPro"/>
</dbReference>
<evidence type="ECO:0000256" key="2">
    <source>
        <dbReference type="ARBA" id="ARBA00022729"/>
    </source>
</evidence>
<evidence type="ECO:0000256" key="5">
    <source>
        <dbReference type="SAM" id="SignalP"/>
    </source>
</evidence>
<dbReference type="EMBL" id="JACKWY010000003">
    <property type="protein sequence ID" value="MBB6714488.1"/>
    <property type="molecule type" value="Genomic_DNA"/>
</dbReference>
<feature type="domain" description="Polysaccharide lyase family 8 central" evidence="6">
    <location>
        <begin position="702"/>
        <end position="974"/>
    </location>
</feature>
<keyword evidence="2 5" id="KW-0732">Signal</keyword>
<feature type="active site" evidence="4">
    <location>
        <position position="617"/>
    </location>
</feature>
<dbReference type="Gene3D" id="2.60.220.10">
    <property type="entry name" value="Polysaccharide lyase family 8-like, C-terminal"/>
    <property type="match status" value="1"/>
</dbReference>
<dbReference type="GO" id="GO:0016837">
    <property type="term" value="F:carbon-oxygen lyase activity, acting on polysaccharides"/>
    <property type="evidence" value="ECO:0007669"/>
    <property type="project" value="UniProtKB-ARBA"/>
</dbReference>
<feature type="domain" description="Polysaccharide lyase family 8 C-terminal" evidence="7">
    <location>
        <begin position="988"/>
        <end position="1054"/>
    </location>
</feature>
<feature type="active site" evidence="4">
    <location>
        <position position="563"/>
    </location>
</feature>
<dbReference type="Pfam" id="PF02278">
    <property type="entry name" value="Lyase_8"/>
    <property type="match status" value="1"/>
</dbReference>
<dbReference type="Gene3D" id="1.50.10.100">
    <property type="entry name" value="Chondroitin AC/alginate lyase"/>
    <property type="match status" value="1"/>
</dbReference>
<evidence type="ECO:0000259" key="6">
    <source>
        <dbReference type="Pfam" id="PF02278"/>
    </source>
</evidence>
<dbReference type="Gene3D" id="2.60.40.1080">
    <property type="match status" value="1"/>
</dbReference>
<dbReference type="Proteomes" id="UP000585258">
    <property type="component" value="Unassembled WGS sequence"/>
</dbReference>
<dbReference type="InterPro" id="IPR011071">
    <property type="entry name" value="Lyase_8-like_C"/>
</dbReference>
<feature type="domain" description="Polysaccharide lyase 8 N-terminal alpha-helical" evidence="8">
    <location>
        <begin position="336"/>
        <end position="658"/>
    </location>
</feature>
<evidence type="ECO:0000313" key="9">
    <source>
        <dbReference type="EMBL" id="MBB6714488.1"/>
    </source>
</evidence>
<feature type="signal peptide" evidence="5">
    <location>
        <begin position="1"/>
        <end position="24"/>
    </location>
</feature>
<dbReference type="GO" id="GO:0005576">
    <property type="term" value="C:extracellular region"/>
    <property type="evidence" value="ECO:0007669"/>
    <property type="project" value="InterPro"/>
</dbReference>
<dbReference type="SUPFAM" id="SSF49863">
    <property type="entry name" value="Hyaluronate lyase-like, C-terminal domain"/>
    <property type="match status" value="1"/>
</dbReference>
<comment type="caution">
    <text evidence="9">The sequence shown here is derived from an EMBL/GenBank/DDBJ whole genome shotgun (WGS) entry which is preliminary data.</text>
</comment>
<dbReference type="InterPro" id="IPR004103">
    <property type="entry name" value="Lyase_8_C"/>
</dbReference>
<feature type="chain" id="PRO_5031162965" description="Hyaluronate lyase" evidence="5">
    <location>
        <begin position="25"/>
        <end position="1121"/>
    </location>
</feature>
<evidence type="ECO:0000256" key="1">
    <source>
        <dbReference type="ARBA" id="ARBA00006699"/>
    </source>
</evidence>
<evidence type="ECO:0000256" key="3">
    <source>
        <dbReference type="ARBA" id="ARBA00023239"/>
    </source>
</evidence>
<reference evidence="9 10" key="1">
    <citation type="submission" date="2020-08" db="EMBL/GenBank/DDBJ databases">
        <title>Clostridia isolated from Swiss meat.</title>
        <authorList>
            <person name="Wambui J."/>
            <person name="Stevens M.J.A."/>
            <person name="Stephan R."/>
        </authorList>
    </citation>
    <scope>NUCLEOTIDE SEQUENCE [LARGE SCALE GENOMIC DNA]</scope>
    <source>
        <strain evidence="9 10">CM001</strain>
    </source>
</reference>
<gene>
    <name evidence="9" type="ORF">H7E68_07055</name>
</gene>
<evidence type="ECO:0000256" key="4">
    <source>
        <dbReference type="PIRSR" id="PIRSR638970-1"/>
    </source>
</evidence>
<keyword evidence="3" id="KW-0456">Lyase</keyword>